<dbReference type="RefSeq" id="WP_148322564.1">
    <property type="nucleotide sequence ID" value="NZ_JACJLL010000069.1"/>
</dbReference>
<reference evidence="2 3" key="1">
    <citation type="journal article" date="2021" name="Sci. Rep.">
        <title>The distribution of antibiotic resistance genes in chicken gut microbiota commensals.</title>
        <authorList>
            <person name="Juricova H."/>
            <person name="Matiasovicova J."/>
            <person name="Kubasova T."/>
            <person name="Cejkova D."/>
            <person name="Rychlik I."/>
        </authorList>
    </citation>
    <scope>NUCLEOTIDE SEQUENCE [LARGE SCALE GENOMIC DNA]</scope>
    <source>
        <strain evidence="2 3">An435</strain>
    </source>
</reference>
<comment type="caution">
    <text evidence="2">The sequence shown here is derived from an EMBL/GenBank/DDBJ whole genome shotgun (WGS) entry which is preliminary data.</text>
</comment>
<protein>
    <recommendedName>
        <fullName evidence="4">DUF2232 domain-containing protein</fullName>
    </recommendedName>
</protein>
<dbReference type="EMBL" id="JACJLL010000069">
    <property type="protein sequence ID" value="MBM6819893.1"/>
    <property type="molecule type" value="Genomic_DNA"/>
</dbReference>
<proteinExistence type="predicted"/>
<evidence type="ECO:0000313" key="3">
    <source>
        <dbReference type="Proteomes" id="UP000767334"/>
    </source>
</evidence>
<evidence type="ECO:0008006" key="4">
    <source>
        <dbReference type="Google" id="ProtNLM"/>
    </source>
</evidence>
<name>A0ABS2FH86_9CLOT</name>
<dbReference type="Proteomes" id="UP000767334">
    <property type="component" value="Unassembled WGS sequence"/>
</dbReference>
<feature type="transmembrane region" description="Helical" evidence="1">
    <location>
        <begin position="6"/>
        <end position="23"/>
    </location>
</feature>
<accession>A0ABS2FH86</accession>
<gene>
    <name evidence="2" type="ORF">H6A19_11190</name>
</gene>
<sequence length="180" mass="20378">MKAKDIALGGILVALTTIVLYATSILPISTLAILTIASALIPVCIIRSNIQTSIFVYISSSLIAFFLVPINISFLYFVFFGVYGIIKYFIERIRKEKLEIVLKVVFFNIAFIIGFIIMQNVLGINIIAGLEVLMSRFFDTSARTIATIILWIVAQPIFLIYDYAMTMIITFYMERIHKNI</sequence>
<keyword evidence="1" id="KW-1133">Transmembrane helix</keyword>
<feature type="transmembrane region" description="Helical" evidence="1">
    <location>
        <begin position="148"/>
        <end position="173"/>
    </location>
</feature>
<feature type="transmembrane region" description="Helical" evidence="1">
    <location>
        <begin position="54"/>
        <end position="83"/>
    </location>
</feature>
<feature type="transmembrane region" description="Helical" evidence="1">
    <location>
        <begin position="104"/>
        <end position="128"/>
    </location>
</feature>
<organism evidence="2 3">
    <name type="scientific">Clostridium saudiense</name>
    <dbReference type="NCBI Taxonomy" id="1414720"/>
    <lineage>
        <taxon>Bacteria</taxon>
        <taxon>Bacillati</taxon>
        <taxon>Bacillota</taxon>
        <taxon>Clostridia</taxon>
        <taxon>Eubacteriales</taxon>
        <taxon>Clostridiaceae</taxon>
        <taxon>Clostridium</taxon>
    </lineage>
</organism>
<evidence type="ECO:0000256" key="1">
    <source>
        <dbReference type="SAM" id="Phobius"/>
    </source>
</evidence>
<evidence type="ECO:0000313" key="2">
    <source>
        <dbReference type="EMBL" id="MBM6819893.1"/>
    </source>
</evidence>
<keyword evidence="3" id="KW-1185">Reference proteome</keyword>
<keyword evidence="1" id="KW-0472">Membrane</keyword>
<keyword evidence="1" id="KW-0812">Transmembrane</keyword>